<evidence type="ECO:0000256" key="13">
    <source>
        <dbReference type="RuleBase" id="RU000461"/>
    </source>
</evidence>
<feature type="binding site" description="axial binding residue" evidence="12">
    <location>
        <position position="454"/>
    </location>
    <ligand>
        <name>heme</name>
        <dbReference type="ChEBI" id="CHEBI:30413"/>
    </ligand>
    <ligandPart>
        <name>Fe</name>
        <dbReference type="ChEBI" id="CHEBI:18248"/>
    </ligandPart>
</feature>
<dbReference type="PROSITE" id="PS00086">
    <property type="entry name" value="CYTOCHROME_P450"/>
    <property type="match status" value="1"/>
</dbReference>
<comment type="caution">
    <text evidence="15">The sequence shown here is derived from an EMBL/GenBank/DDBJ whole genome shotgun (WGS) entry which is preliminary data.</text>
</comment>
<evidence type="ECO:0000256" key="2">
    <source>
        <dbReference type="ARBA" id="ARBA00004167"/>
    </source>
</evidence>
<dbReference type="EMBL" id="JAZDWU010000002">
    <property type="protein sequence ID" value="KAL0012383.1"/>
    <property type="molecule type" value="Genomic_DNA"/>
</dbReference>
<protein>
    <recommendedName>
        <fullName evidence="17">Cytochrome P450</fullName>
    </recommendedName>
</protein>
<evidence type="ECO:0000256" key="8">
    <source>
        <dbReference type="ARBA" id="ARBA00023002"/>
    </source>
</evidence>
<evidence type="ECO:0000256" key="7">
    <source>
        <dbReference type="ARBA" id="ARBA00022989"/>
    </source>
</evidence>
<dbReference type="InterPro" id="IPR036396">
    <property type="entry name" value="Cyt_P450_sf"/>
</dbReference>
<dbReference type="InterPro" id="IPR051103">
    <property type="entry name" value="Plant_metabolite_P450s"/>
</dbReference>
<dbReference type="Proteomes" id="UP001459277">
    <property type="component" value="Unassembled WGS sequence"/>
</dbReference>
<evidence type="ECO:0000256" key="4">
    <source>
        <dbReference type="ARBA" id="ARBA00022617"/>
    </source>
</evidence>
<dbReference type="PRINTS" id="PR00463">
    <property type="entry name" value="EP450I"/>
</dbReference>
<dbReference type="CDD" id="cd11075">
    <property type="entry name" value="CYP77_89"/>
    <property type="match status" value="1"/>
</dbReference>
<name>A0AAW2DS57_9ROSI</name>
<dbReference type="GO" id="GO:0016020">
    <property type="term" value="C:membrane"/>
    <property type="evidence" value="ECO:0007669"/>
    <property type="project" value="UniProtKB-SubCell"/>
</dbReference>
<keyword evidence="5" id="KW-0812">Transmembrane</keyword>
<comment type="similarity">
    <text evidence="3 13">Belongs to the cytochrome P450 family.</text>
</comment>
<dbReference type="GO" id="GO:0016709">
    <property type="term" value="F:oxidoreductase activity, acting on paired donors, with incorporation or reduction of molecular oxygen, NAD(P)H as one donor, and incorporation of one atom of oxygen"/>
    <property type="evidence" value="ECO:0007669"/>
    <property type="project" value="TreeGrafter"/>
</dbReference>
<feature type="compositionally biased region" description="Basic residues" evidence="14">
    <location>
        <begin position="548"/>
        <end position="558"/>
    </location>
</feature>
<keyword evidence="9 12" id="KW-0408">Iron</keyword>
<evidence type="ECO:0000313" key="15">
    <source>
        <dbReference type="EMBL" id="KAL0012383.1"/>
    </source>
</evidence>
<comment type="subcellular location">
    <subcellularLocation>
        <location evidence="2">Membrane</location>
        <topology evidence="2">Single-pass membrane protein</topology>
    </subcellularLocation>
</comment>
<evidence type="ECO:0000256" key="1">
    <source>
        <dbReference type="ARBA" id="ARBA00001971"/>
    </source>
</evidence>
<keyword evidence="7" id="KW-1133">Transmembrane helix</keyword>
<gene>
    <name evidence="15" type="ORF">SO802_007491</name>
</gene>
<evidence type="ECO:0000256" key="5">
    <source>
        <dbReference type="ARBA" id="ARBA00022692"/>
    </source>
</evidence>
<sequence length="657" mass="72454">MDFKDLLVLFLALIFLRWWWRYWSITGGGLKNLPPGPPGWPIIGNLGQIILQRRPFIFIVRDLRAKYGPIFTMQMGQRTLVIVTSSELIHEALVQRGPEFASRPADSPIRLIFSVGKCAINSAVYGPLWRTLRRNFVTELINPNRIKQCSWIRKWALENHIKRLQKEAFEKGFVEVMSNCRLTICSVLICLCFGAKISEDEIKKIESVLKDVMLMTTPKLPDFLPVLTPLFRKQLKEAKELRKKQLECLVPLVRRRKAFVESGGKSNSSNVEMASPIGAAYIDSLFGLEVPGRGKLGEEELVTLCSEAINAGTDTSATTVEWALLHLVMNQEIQEKLYKEIVEHVGKEGLVTENDVEKMSYLGAVVKETFRRHPPSHFVLSHAATKETKLGGYNIPEDASVEFYTAWVTEDPGMWEDPNEFKPERFLVGDGVDVDVTGNRGVKMVPFGAGRRICPAMTLGTLHVNLLLARMVHAFKWVPVPGAPPDPTATFAFTVVMQNPLKAVILPRVKGCPRVGPGRVCTQSETDPIESGGGSTDPPPTGEEVKSKRSVLCRKHDRGHPSQVEEIATSHRIGEEIAGSERRSPLAIGSKRRSPLASARSADRKPAGSSAPRAQSSSGLPRPRLPAHCSAAAAVRSGAPSSASVLPQTLPGLPQGI</sequence>
<dbReference type="AlphaFoldDB" id="A0AAW2DS57"/>
<dbReference type="PANTHER" id="PTHR24298">
    <property type="entry name" value="FLAVONOID 3'-MONOOXYGENASE-RELATED"/>
    <property type="match status" value="1"/>
</dbReference>
<feature type="compositionally biased region" description="Basic and acidic residues" evidence="14">
    <location>
        <begin position="568"/>
        <end position="584"/>
    </location>
</feature>
<dbReference type="SUPFAM" id="SSF48264">
    <property type="entry name" value="Cytochrome P450"/>
    <property type="match status" value="1"/>
</dbReference>
<keyword evidence="11" id="KW-0472">Membrane</keyword>
<evidence type="ECO:0000256" key="9">
    <source>
        <dbReference type="ARBA" id="ARBA00023004"/>
    </source>
</evidence>
<dbReference type="InterPro" id="IPR001128">
    <property type="entry name" value="Cyt_P450"/>
</dbReference>
<keyword evidence="16" id="KW-1185">Reference proteome</keyword>
<dbReference type="FunFam" id="1.10.630.10:FF:000012">
    <property type="entry name" value="Cytochrome P450 family protein"/>
    <property type="match status" value="1"/>
</dbReference>
<keyword evidence="8 13" id="KW-0560">Oxidoreductase</keyword>
<keyword evidence="6 12" id="KW-0479">Metal-binding</keyword>
<evidence type="ECO:0000256" key="10">
    <source>
        <dbReference type="ARBA" id="ARBA00023033"/>
    </source>
</evidence>
<keyword evidence="10 13" id="KW-0503">Monooxygenase</keyword>
<accession>A0AAW2DS57</accession>
<evidence type="ECO:0000256" key="11">
    <source>
        <dbReference type="ARBA" id="ARBA00023136"/>
    </source>
</evidence>
<comment type="cofactor">
    <cofactor evidence="1 12">
        <name>heme</name>
        <dbReference type="ChEBI" id="CHEBI:30413"/>
    </cofactor>
</comment>
<dbReference type="InterPro" id="IPR017972">
    <property type="entry name" value="Cyt_P450_CS"/>
</dbReference>
<evidence type="ECO:0000256" key="3">
    <source>
        <dbReference type="ARBA" id="ARBA00010617"/>
    </source>
</evidence>
<evidence type="ECO:0000256" key="12">
    <source>
        <dbReference type="PIRSR" id="PIRSR602401-1"/>
    </source>
</evidence>
<evidence type="ECO:0008006" key="17">
    <source>
        <dbReference type="Google" id="ProtNLM"/>
    </source>
</evidence>
<evidence type="ECO:0000256" key="14">
    <source>
        <dbReference type="SAM" id="MobiDB-lite"/>
    </source>
</evidence>
<dbReference type="Gene3D" id="1.10.630.10">
    <property type="entry name" value="Cytochrome P450"/>
    <property type="match status" value="1"/>
</dbReference>
<dbReference type="Pfam" id="PF00067">
    <property type="entry name" value="p450"/>
    <property type="match status" value="1"/>
</dbReference>
<dbReference type="GO" id="GO:0020037">
    <property type="term" value="F:heme binding"/>
    <property type="evidence" value="ECO:0007669"/>
    <property type="project" value="InterPro"/>
</dbReference>
<feature type="region of interest" description="Disordered" evidence="14">
    <location>
        <begin position="519"/>
        <end position="657"/>
    </location>
</feature>
<organism evidence="15 16">
    <name type="scientific">Lithocarpus litseifolius</name>
    <dbReference type="NCBI Taxonomy" id="425828"/>
    <lineage>
        <taxon>Eukaryota</taxon>
        <taxon>Viridiplantae</taxon>
        <taxon>Streptophyta</taxon>
        <taxon>Embryophyta</taxon>
        <taxon>Tracheophyta</taxon>
        <taxon>Spermatophyta</taxon>
        <taxon>Magnoliopsida</taxon>
        <taxon>eudicotyledons</taxon>
        <taxon>Gunneridae</taxon>
        <taxon>Pentapetalae</taxon>
        <taxon>rosids</taxon>
        <taxon>fabids</taxon>
        <taxon>Fagales</taxon>
        <taxon>Fagaceae</taxon>
        <taxon>Lithocarpus</taxon>
    </lineage>
</organism>
<evidence type="ECO:0000256" key="6">
    <source>
        <dbReference type="ARBA" id="ARBA00022723"/>
    </source>
</evidence>
<proteinExistence type="inferred from homology"/>
<reference evidence="15 16" key="1">
    <citation type="submission" date="2024-01" db="EMBL/GenBank/DDBJ databases">
        <title>A telomere-to-telomere, gap-free genome of sweet tea (Lithocarpus litseifolius).</title>
        <authorList>
            <person name="Zhou J."/>
        </authorList>
    </citation>
    <scope>NUCLEOTIDE SEQUENCE [LARGE SCALE GENOMIC DNA]</scope>
    <source>
        <strain evidence="15">Zhou-2022a</strain>
        <tissue evidence="15">Leaf</tissue>
    </source>
</reference>
<dbReference type="GO" id="GO:0005506">
    <property type="term" value="F:iron ion binding"/>
    <property type="evidence" value="ECO:0007669"/>
    <property type="project" value="InterPro"/>
</dbReference>
<evidence type="ECO:0000313" key="16">
    <source>
        <dbReference type="Proteomes" id="UP001459277"/>
    </source>
</evidence>
<dbReference type="InterPro" id="IPR002401">
    <property type="entry name" value="Cyt_P450_E_grp-I"/>
</dbReference>
<dbReference type="PANTHER" id="PTHR24298:SF54">
    <property type="entry name" value="CYTOCHROME P450 LIKE PROTEIN"/>
    <property type="match status" value="1"/>
</dbReference>
<dbReference type="PRINTS" id="PR00385">
    <property type="entry name" value="P450"/>
</dbReference>
<keyword evidence="4 12" id="KW-0349">Heme</keyword>